<protein>
    <submittedName>
        <fullName evidence="2">Uncharacterized protein</fullName>
    </submittedName>
</protein>
<sequence>MKHPTSLASVLVATASLMAPLAQAMTAGPPATLVGVGLVDGKGQPFCACQAVQKPGERANDHFKVMWQIVVE</sequence>
<evidence type="ECO:0000313" key="3">
    <source>
        <dbReference type="Proteomes" id="UP000199002"/>
    </source>
</evidence>
<keyword evidence="3" id="KW-1185">Reference proteome</keyword>
<dbReference type="RefSeq" id="WP_060986574.1">
    <property type="nucleotide sequence ID" value="NZ_FNQJ01000024.1"/>
</dbReference>
<evidence type="ECO:0000313" key="2">
    <source>
        <dbReference type="EMBL" id="SEA71219.1"/>
    </source>
</evidence>
<dbReference type="STRING" id="592050.SAMN05421875_12450"/>
<feature type="chain" id="PRO_5011662158" evidence="1">
    <location>
        <begin position="25"/>
        <end position="72"/>
    </location>
</feature>
<feature type="signal peptide" evidence="1">
    <location>
        <begin position="1"/>
        <end position="24"/>
    </location>
</feature>
<name>A0A1H4DFL6_9BURK</name>
<dbReference type="EMBL" id="FNQJ01000024">
    <property type="protein sequence ID" value="SEA71219.1"/>
    <property type="molecule type" value="Genomic_DNA"/>
</dbReference>
<dbReference type="GeneID" id="34232462"/>
<evidence type="ECO:0000256" key="1">
    <source>
        <dbReference type="SAM" id="SignalP"/>
    </source>
</evidence>
<gene>
    <name evidence="2" type="ORF">SAMN05421875_12450</name>
</gene>
<dbReference type="AlphaFoldDB" id="A0A1H4DFL6"/>
<reference evidence="3" key="1">
    <citation type="submission" date="2016-10" db="EMBL/GenBank/DDBJ databases">
        <authorList>
            <person name="Varghese N."/>
            <person name="Submissions S."/>
        </authorList>
    </citation>
    <scope>NUCLEOTIDE SEQUENCE [LARGE SCALE GENOMIC DNA]</scope>
    <source>
        <strain evidence="3">DSM 25157</strain>
    </source>
</reference>
<organism evidence="2 3">
    <name type="scientific">Acidovorax soli</name>
    <dbReference type="NCBI Taxonomy" id="592050"/>
    <lineage>
        <taxon>Bacteria</taxon>
        <taxon>Pseudomonadati</taxon>
        <taxon>Pseudomonadota</taxon>
        <taxon>Betaproteobacteria</taxon>
        <taxon>Burkholderiales</taxon>
        <taxon>Comamonadaceae</taxon>
        <taxon>Acidovorax</taxon>
    </lineage>
</organism>
<proteinExistence type="predicted"/>
<dbReference type="Proteomes" id="UP000199002">
    <property type="component" value="Unassembled WGS sequence"/>
</dbReference>
<accession>A0A1H4DFL6</accession>
<keyword evidence="1" id="KW-0732">Signal</keyword>